<dbReference type="SUPFAM" id="SSF48508">
    <property type="entry name" value="Nuclear receptor ligand-binding domain"/>
    <property type="match status" value="1"/>
</dbReference>
<evidence type="ECO:0000256" key="12">
    <source>
        <dbReference type="SAM" id="MobiDB-lite"/>
    </source>
</evidence>
<dbReference type="Gene3D" id="3.30.50.10">
    <property type="entry name" value="Erythroid Transcription Factor GATA-1, subunit A"/>
    <property type="match status" value="1"/>
</dbReference>
<dbReference type="PRINTS" id="PR00398">
    <property type="entry name" value="STRDHORMONER"/>
</dbReference>
<evidence type="ECO:0000256" key="10">
    <source>
        <dbReference type="ARBA" id="ARBA00023242"/>
    </source>
</evidence>
<evidence type="ECO:0000256" key="11">
    <source>
        <dbReference type="RuleBase" id="RU004334"/>
    </source>
</evidence>
<dbReference type="Gene3D" id="1.10.565.10">
    <property type="entry name" value="Retinoid X Receptor"/>
    <property type="match status" value="1"/>
</dbReference>
<dbReference type="AlphaFoldDB" id="I1G6W2"/>
<evidence type="ECO:0000313" key="15">
    <source>
        <dbReference type="EnsemblMetazoa" id="Aqu2.1.38443_001"/>
    </source>
</evidence>
<name>I1G6W2_AMPQE</name>
<evidence type="ECO:0000256" key="2">
    <source>
        <dbReference type="ARBA" id="ARBA00008092"/>
    </source>
</evidence>
<evidence type="ECO:0000256" key="8">
    <source>
        <dbReference type="ARBA" id="ARBA00023163"/>
    </source>
</evidence>
<proteinExistence type="inferred from homology"/>
<dbReference type="InterPro" id="IPR001728">
    <property type="entry name" value="ThyrH_rcpt"/>
</dbReference>
<dbReference type="CDD" id="cd06916">
    <property type="entry name" value="NR_DBD_like"/>
    <property type="match status" value="1"/>
</dbReference>
<accession>I1G6W2</accession>
<dbReference type="PROSITE" id="PS51843">
    <property type="entry name" value="NR_LBD"/>
    <property type="match status" value="1"/>
</dbReference>
<evidence type="ECO:0000259" key="13">
    <source>
        <dbReference type="PROSITE" id="PS51030"/>
    </source>
</evidence>
<dbReference type="PhylomeDB" id="I1G6W2"/>
<dbReference type="InterPro" id="IPR000536">
    <property type="entry name" value="Nucl_hrmn_rcpt_lig-bd"/>
</dbReference>
<keyword evidence="6 11" id="KW-0805">Transcription regulation</keyword>
<keyword evidence="8 11" id="KW-0804">Transcription</keyword>
<dbReference type="GO" id="GO:0043565">
    <property type="term" value="F:sequence-specific DNA binding"/>
    <property type="evidence" value="ECO:0007669"/>
    <property type="project" value="InterPro"/>
</dbReference>
<feature type="compositionally biased region" description="Polar residues" evidence="12">
    <location>
        <begin position="257"/>
        <end position="287"/>
    </location>
</feature>
<dbReference type="EnsemblMetazoa" id="XM_019993730.1">
    <property type="protein sequence ID" value="XP_019849289.1"/>
    <property type="gene ID" value="LOC100616090"/>
</dbReference>
<reference evidence="15" key="2">
    <citation type="submission" date="2017-05" db="UniProtKB">
        <authorList>
            <consortium name="EnsemblMetazoa"/>
        </authorList>
    </citation>
    <scope>IDENTIFICATION</scope>
</reference>
<dbReference type="InterPro" id="IPR013088">
    <property type="entry name" value="Znf_NHR/GATA"/>
</dbReference>
<dbReference type="PROSITE" id="PS51030">
    <property type="entry name" value="NUCLEAR_REC_DBD_2"/>
    <property type="match status" value="1"/>
</dbReference>
<dbReference type="PRINTS" id="PR00047">
    <property type="entry name" value="STROIDFINGER"/>
</dbReference>
<dbReference type="SUPFAM" id="SSF57716">
    <property type="entry name" value="Glucocorticoid receptor-like (DNA-binding domain)"/>
    <property type="match status" value="1"/>
</dbReference>
<dbReference type="PRINTS" id="PR00546">
    <property type="entry name" value="THYROIDHORMR"/>
</dbReference>
<dbReference type="GO" id="GO:0008270">
    <property type="term" value="F:zinc ion binding"/>
    <property type="evidence" value="ECO:0007669"/>
    <property type="project" value="UniProtKB-KW"/>
</dbReference>
<dbReference type="eggNOG" id="KOG4218">
    <property type="taxonomic scope" value="Eukaryota"/>
</dbReference>
<evidence type="ECO:0000256" key="1">
    <source>
        <dbReference type="ARBA" id="ARBA00004123"/>
    </source>
</evidence>
<dbReference type="InterPro" id="IPR001723">
    <property type="entry name" value="Nuclear_hrmn_rcpt"/>
</dbReference>
<keyword evidence="3 11" id="KW-0479">Metal-binding</keyword>
<dbReference type="FunFam" id="3.30.50.10:FF:000006">
    <property type="entry name" value="Nuclear receptor subfamily 5 group A member"/>
    <property type="match status" value="1"/>
</dbReference>
<keyword evidence="4 11" id="KW-0863">Zinc-finger</keyword>
<dbReference type="HOGENOM" id="CLU_007368_20_2_1"/>
<dbReference type="OrthoDB" id="5873264at2759"/>
<feature type="domain" description="NR LBD" evidence="14">
    <location>
        <begin position="260"/>
        <end position="517"/>
    </location>
</feature>
<reference evidence="16" key="1">
    <citation type="journal article" date="2010" name="Nature">
        <title>The Amphimedon queenslandica genome and the evolution of animal complexity.</title>
        <authorList>
            <person name="Srivastava M."/>
            <person name="Simakov O."/>
            <person name="Chapman J."/>
            <person name="Fahey B."/>
            <person name="Gauthier M.E."/>
            <person name="Mitros T."/>
            <person name="Richards G.S."/>
            <person name="Conaco C."/>
            <person name="Dacre M."/>
            <person name="Hellsten U."/>
            <person name="Larroux C."/>
            <person name="Putnam N.H."/>
            <person name="Stanke M."/>
            <person name="Adamska M."/>
            <person name="Darling A."/>
            <person name="Degnan S.M."/>
            <person name="Oakley T.H."/>
            <person name="Plachetzki D.C."/>
            <person name="Zhai Y."/>
            <person name="Adamski M."/>
            <person name="Calcino A."/>
            <person name="Cummins S.F."/>
            <person name="Goodstein D.M."/>
            <person name="Harris C."/>
            <person name="Jackson D.J."/>
            <person name="Leys S.P."/>
            <person name="Shu S."/>
            <person name="Woodcroft B.J."/>
            <person name="Vervoort M."/>
            <person name="Kosik K.S."/>
            <person name="Manning G."/>
            <person name="Degnan B.M."/>
            <person name="Rokhsar D.S."/>
        </authorList>
    </citation>
    <scope>NUCLEOTIDE SEQUENCE [LARGE SCALE GENOMIC DNA]</scope>
</reference>
<dbReference type="EnsemblMetazoa" id="Aqu2.1.38443_001">
    <property type="protein sequence ID" value="Aqu2.1.38443_001"/>
    <property type="gene ID" value="Aqu2.1.38443"/>
</dbReference>
<evidence type="ECO:0000256" key="9">
    <source>
        <dbReference type="ARBA" id="ARBA00023170"/>
    </source>
</evidence>
<protein>
    <submittedName>
        <fullName evidence="15">Uncharacterized protein</fullName>
    </submittedName>
</protein>
<gene>
    <name evidence="15" type="primary">100616090</name>
</gene>
<dbReference type="InterPro" id="IPR050274">
    <property type="entry name" value="Nuclear_hormone_rcpt_NR2"/>
</dbReference>
<dbReference type="InterPro" id="IPR035500">
    <property type="entry name" value="NHR-like_dom_sf"/>
</dbReference>
<dbReference type="PANTHER" id="PTHR24083">
    <property type="entry name" value="NUCLEAR HORMONE RECEPTOR"/>
    <property type="match status" value="1"/>
</dbReference>
<evidence type="ECO:0000256" key="6">
    <source>
        <dbReference type="ARBA" id="ARBA00023015"/>
    </source>
</evidence>
<dbReference type="SMART" id="SM00430">
    <property type="entry name" value="HOLI"/>
    <property type="match status" value="1"/>
</dbReference>
<dbReference type="Pfam" id="PF00104">
    <property type="entry name" value="Hormone_recep"/>
    <property type="match status" value="1"/>
</dbReference>
<feature type="region of interest" description="Disordered" evidence="12">
    <location>
        <begin position="253"/>
        <end position="290"/>
    </location>
</feature>
<evidence type="ECO:0000259" key="14">
    <source>
        <dbReference type="PROSITE" id="PS51843"/>
    </source>
</evidence>
<keyword evidence="10 11" id="KW-0539">Nucleus</keyword>
<dbReference type="FunCoup" id="I1G6W2">
    <property type="interactions" value="127"/>
</dbReference>
<feature type="domain" description="Nuclear receptor" evidence="13">
    <location>
        <begin position="75"/>
        <end position="150"/>
    </location>
</feature>
<dbReference type="GO" id="GO:0004879">
    <property type="term" value="F:nuclear receptor activity"/>
    <property type="evidence" value="ECO:0007669"/>
    <property type="project" value="InterPro"/>
</dbReference>
<keyword evidence="5 11" id="KW-0862">Zinc</keyword>
<keyword evidence="9 11" id="KW-0675">Receptor</keyword>
<dbReference type="SMART" id="SM00399">
    <property type="entry name" value="ZnF_C4"/>
    <property type="match status" value="1"/>
</dbReference>
<dbReference type="PROSITE" id="PS00031">
    <property type="entry name" value="NUCLEAR_REC_DBD_1"/>
    <property type="match status" value="1"/>
</dbReference>
<evidence type="ECO:0000256" key="3">
    <source>
        <dbReference type="ARBA" id="ARBA00022723"/>
    </source>
</evidence>
<sequence>MSTILNQHQGMSNDINDADVPVVDVATALSDDGFQDQYSPEDLDVKFAVPPSSLGSLTGPGSNAGSPPSTTIHPQSACKVCNDVASGNHFGVLSCEACKSFFRRSVRAGARYACRGTRNCSVEKHTRNRCQYCRLQKCLQTGMRKEAVQEERAPPVTRIQRAGTPTQLGYSASPAFSPTTFPNGPPLPPVPPMPSSFRYDGPVSPIMPSNFMTQSRLSGSLPNLKMGCGTGGYGDYDCPPMTPPIHMPPVEPYTGGSRPSTPSSINMTSGVPSSTVPPYSDSVSSMPEPTPSAVSPFVLVTADMQTESLPDNVTPSDQGIKLEDIFEGARQSLLRVIEWSKRIPAFTTLSLDDQVKLLKSCWCEHVLLKQATRIGPHSDTILLSSGLTCRKDQIEDPEVRRIVERVSHEISYWFDVLHVDKVEMACLKGIILFNPDAKGLNPGTRKRVEIFQEQILQALETRCKTMYPVTPLRFSKLLLRLPPLRAAALESTQHMEVQRTLGNAKLDTIFGELLDFD</sequence>
<dbReference type="Pfam" id="PF00105">
    <property type="entry name" value="zf-C4"/>
    <property type="match status" value="1"/>
</dbReference>
<comment type="similarity">
    <text evidence="2">Belongs to the nuclear hormone receptor family. NR1 subfamily.</text>
</comment>
<keyword evidence="7 11" id="KW-0238">DNA-binding</keyword>
<dbReference type="InParanoid" id="I1G6W2"/>
<dbReference type="GO" id="GO:0005634">
    <property type="term" value="C:nucleus"/>
    <property type="evidence" value="ECO:0007669"/>
    <property type="project" value="UniProtKB-SubCell"/>
</dbReference>
<comment type="subcellular location">
    <subcellularLocation>
        <location evidence="1 11">Nucleus</location>
    </subcellularLocation>
</comment>
<dbReference type="STRING" id="400682.I1G6W2"/>
<evidence type="ECO:0000256" key="7">
    <source>
        <dbReference type="ARBA" id="ARBA00023125"/>
    </source>
</evidence>
<evidence type="ECO:0000256" key="4">
    <source>
        <dbReference type="ARBA" id="ARBA00022771"/>
    </source>
</evidence>
<dbReference type="InterPro" id="IPR001628">
    <property type="entry name" value="Znf_hrmn_rcpt"/>
</dbReference>
<keyword evidence="16" id="KW-1185">Reference proteome</keyword>
<dbReference type="Proteomes" id="UP000007879">
    <property type="component" value="Unassembled WGS sequence"/>
</dbReference>
<evidence type="ECO:0000256" key="5">
    <source>
        <dbReference type="ARBA" id="ARBA00022833"/>
    </source>
</evidence>
<organism evidence="15">
    <name type="scientific">Amphimedon queenslandica</name>
    <name type="common">Sponge</name>
    <dbReference type="NCBI Taxonomy" id="400682"/>
    <lineage>
        <taxon>Eukaryota</taxon>
        <taxon>Metazoa</taxon>
        <taxon>Porifera</taxon>
        <taxon>Demospongiae</taxon>
        <taxon>Heteroscleromorpha</taxon>
        <taxon>Haplosclerida</taxon>
        <taxon>Niphatidae</taxon>
        <taxon>Amphimedon</taxon>
    </lineage>
</organism>
<evidence type="ECO:0000313" key="16">
    <source>
        <dbReference type="Proteomes" id="UP000007879"/>
    </source>
</evidence>